<evidence type="ECO:0000313" key="1">
    <source>
        <dbReference type="EMBL" id="TXF10935.1"/>
    </source>
</evidence>
<gene>
    <name evidence="1" type="ORF">FR698_12710</name>
</gene>
<comment type="caution">
    <text evidence="1">The sequence shown here is derived from an EMBL/GenBank/DDBJ whole genome shotgun (WGS) entry which is preliminary data.</text>
</comment>
<sequence>MDLEARLIGVGFPRWRAYNLKPILSLLPERVHFVRDARAAERLMPTPADRLACWGALFPRGVEALAQRTGARLVRIEDGFIRSVGLGSELIRPMSLVLDERGIYFDPSRPSDLEHILQNEPFSPEEIEEARWVRAFIVAHGVTKYNLERRDTADWRTGGRPVVFVPGQVEDDASIRCGCTAVRTNLDLLRTVRETRPEAFIVYKPHPDVTSGNRRAGRVRIEEARRFADHVETELSAVSCLEACDEVHTMTSLVGFDALLRGKRVVTYGEPFYAGWGLTEDRVQDGVAVSRRRRRLTLDELVAGALLRYPIYWDWDLRGYTTCRAVLHRIVEIRDALEASGEIEKLRRGFLRRQGRIWGGFLRAWWDNVVGRG</sequence>
<protein>
    <recommendedName>
        <fullName evidence="3">Capsule polysaccharide biosynthesis protein</fullName>
    </recommendedName>
</protein>
<dbReference type="CDD" id="cd16439">
    <property type="entry name" value="beta_Kdo_transferase_KpsC_2"/>
    <property type="match status" value="1"/>
</dbReference>
<name>A0A5C7ERQ6_9PROT</name>
<dbReference type="InterPro" id="IPR007833">
    <property type="entry name" value="Capsule_polysaccharide_synth"/>
</dbReference>
<keyword evidence="2" id="KW-1185">Reference proteome</keyword>
<dbReference type="OrthoDB" id="543755at2"/>
<dbReference type="GO" id="GO:0000271">
    <property type="term" value="P:polysaccharide biosynthetic process"/>
    <property type="evidence" value="ECO:0007669"/>
    <property type="project" value="InterPro"/>
</dbReference>
<accession>A0A5C7ERQ6</accession>
<proteinExistence type="predicted"/>
<evidence type="ECO:0000313" key="2">
    <source>
        <dbReference type="Proteomes" id="UP000321201"/>
    </source>
</evidence>
<evidence type="ECO:0008006" key="3">
    <source>
        <dbReference type="Google" id="ProtNLM"/>
    </source>
</evidence>
<organism evidence="1 2">
    <name type="scientific">Pelomicrobium methylotrophicum</name>
    <dbReference type="NCBI Taxonomy" id="2602750"/>
    <lineage>
        <taxon>Bacteria</taxon>
        <taxon>Pseudomonadati</taxon>
        <taxon>Pseudomonadota</taxon>
        <taxon>Hydrogenophilia</taxon>
        <taxon>Hydrogenophilia incertae sedis</taxon>
        <taxon>Pelomicrobium</taxon>
    </lineage>
</organism>
<dbReference type="InParanoid" id="A0A5C7ERQ6"/>
<reference evidence="1 2" key="1">
    <citation type="submission" date="2019-08" db="EMBL/GenBank/DDBJ databases">
        <title>Pelomicrobium methylotrophicum gen. nov., sp. nov. a moderately thermophilic, facultatively anaerobic, lithoautotrophic and methylotrophic bacterium isolated from a terrestrial mud volcano.</title>
        <authorList>
            <person name="Slobodkina G.B."/>
            <person name="Merkel A.Y."/>
            <person name="Slobodkin A.I."/>
        </authorList>
    </citation>
    <scope>NUCLEOTIDE SEQUENCE [LARGE SCALE GENOMIC DNA]</scope>
    <source>
        <strain evidence="1 2">SM250</strain>
    </source>
</reference>
<dbReference type="Pfam" id="PF05159">
    <property type="entry name" value="Capsule_synth"/>
    <property type="match status" value="1"/>
</dbReference>
<dbReference type="EMBL" id="VPFL01000019">
    <property type="protein sequence ID" value="TXF10935.1"/>
    <property type="molecule type" value="Genomic_DNA"/>
</dbReference>
<dbReference type="AlphaFoldDB" id="A0A5C7ERQ6"/>
<dbReference type="RefSeq" id="WP_147800577.1">
    <property type="nucleotide sequence ID" value="NZ_VPFL01000019.1"/>
</dbReference>
<dbReference type="Proteomes" id="UP000321201">
    <property type="component" value="Unassembled WGS sequence"/>
</dbReference>
<dbReference type="GO" id="GO:0015774">
    <property type="term" value="P:polysaccharide transport"/>
    <property type="evidence" value="ECO:0007669"/>
    <property type="project" value="InterPro"/>
</dbReference>